<dbReference type="EMBL" id="AGBF01000007">
    <property type="protein sequence ID" value="EGX61009.1"/>
    <property type="molecule type" value="Genomic_DNA"/>
</dbReference>
<name>G2G5S0_9ACTN</name>
<protein>
    <submittedName>
        <fullName evidence="1">Uncharacterized protein</fullName>
    </submittedName>
</protein>
<gene>
    <name evidence="1" type="ORF">SZN_04121</name>
</gene>
<evidence type="ECO:0000313" key="1">
    <source>
        <dbReference type="EMBL" id="EGX61009.1"/>
    </source>
</evidence>
<sequence>MEDRPQCGLLPLAFSYLFESRTGRQQWGGYDRCSNAGRCKSCPVQLRHMERDGVDWPGNTPLLLARARPLPLSDDAMWADPAAGRSLLHLFTLQGQDTGVVESWWKLRNTMSVRISWHFVDAEGEAAWLVRDNPAADAAVVRTKRYKTHTRHALCSSDGARRLALLTCHNGCAHSDGDLQHLAADLADADASPASLPAPDLPEHLPGVPEIKLGREDGRTLIRRNDATTHINVGIPADGAVVTALAAHVVRLTHTH</sequence>
<reference evidence="1 2" key="1">
    <citation type="submission" date="2011-08" db="EMBL/GenBank/DDBJ databases">
        <authorList>
            <person name="Lin Y."/>
            <person name="Hao X."/>
            <person name="Johnstone L."/>
            <person name="Miller S.J."/>
            <person name="Wei G."/>
            <person name="Rensing C."/>
        </authorList>
    </citation>
    <scope>NUCLEOTIDE SEQUENCE [LARGE SCALE GENOMIC DNA]</scope>
    <source>
        <strain evidence="1 2">K42</strain>
    </source>
</reference>
<dbReference type="PATRIC" id="fig|700597.3.peg.801"/>
<dbReference type="AlphaFoldDB" id="G2G5S0"/>
<dbReference type="Proteomes" id="UP000004217">
    <property type="component" value="Unassembled WGS sequence"/>
</dbReference>
<evidence type="ECO:0000313" key="2">
    <source>
        <dbReference type="Proteomes" id="UP000004217"/>
    </source>
</evidence>
<comment type="caution">
    <text evidence="1">The sequence shown here is derived from an EMBL/GenBank/DDBJ whole genome shotgun (WGS) entry which is preliminary data.</text>
</comment>
<accession>G2G5S0</accession>
<proteinExistence type="predicted"/>
<keyword evidence="2" id="KW-1185">Reference proteome</keyword>
<organism evidence="1 2">
    <name type="scientific">Streptomyces zinciresistens K42</name>
    <dbReference type="NCBI Taxonomy" id="700597"/>
    <lineage>
        <taxon>Bacteria</taxon>
        <taxon>Bacillati</taxon>
        <taxon>Actinomycetota</taxon>
        <taxon>Actinomycetes</taxon>
        <taxon>Kitasatosporales</taxon>
        <taxon>Streptomycetaceae</taxon>
        <taxon>Streptomyces</taxon>
    </lineage>
</organism>